<dbReference type="OrthoDB" id="5585087at2759"/>
<name>X6MBY7_RETFI</name>
<protein>
    <submittedName>
        <fullName evidence="7">Transcriptional activator</fullName>
    </submittedName>
</protein>
<comment type="similarity">
    <text evidence="5">Belongs to the archaeal Rpo12/eukaryotic RPC10 RNA polymerase subunit family.</text>
</comment>
<evidence type="ECO:0000313" key="7">
    <source>
        <dbReference type="EMBL" id="ETO11528.1"/>
    </source>
</evidence>
<dbReference type="GO" id="GO:0005736">
    <property type="term" value="C:RNA polymerase I complex"/>
    <property type="evidence" value="ECO:0007669"/>
    <property type="project" value="TreeGrafter"/>
</dbReference>
<comment type="subcellular location">
    <subcellularLocation>
        <location evidence="1">Nucleus</location>
    </subcellularLocation>
</comment>
<evidence type="ECO:0000313" key="8">
    <source>
        <dbReference type="Proteomes" id="UP000023152"/>
    </source>
</evidence>
<dbReference type="GO" id="GO:0006351">
    <property type="term" value="P:DNA-templated transcription"/>
    <property type="evidence" value="ECO:0007669"/>
    <property type="project" value="InterPro"/>
</dbReference>
<accession>X6MBY7</accession>
<feature type="region of interest" description="Disordered" evidence="6">
    <location>
        <begin position="1"/>
        <end position="60"/>
    </location>
</feature>
<organism evidence="7 8">
    <name type="scientific">Reticulomyxa filosa</name>
    <dbReference type="NCBI Taxonomy" id="46433"/>
    <lineage>
        <taxon>Eukaryota</taxon>
        <taxon>Sar</taxon>
        <taxon>Rhizaria</taxon>
        <taxon>Retaria</taxon>
        <taxon>Foraminifera</taxon>
        <taxon>Monothalamids</taxon>
        <taxon>Reticulomyxidae</taxon>
        <taxon>Reticulomyxa</taxon>
    </lineage>
</organism>
<proteinExistence type="inferred from homology"/>
<gene>
    <name evidence="7" type="ORF">RFI_25848</name>
</gene>
<feature type="compositionally biased region" description="Basic residues" evidence="6">
    <location>
        <begin position="120"/>
        <end position="134"/>
    </location>
</feature>
<keyword evidence="8" id="KW-1185">Reference proteome</keyword>
<dbReference type="Gene3D" id="2.20.28.30">
    <property type="entry name" value="RNA polymerase ii, chain L"/>
    <property type="match status" value="1"/>
</dbReference>
<dbReference type="Proteomes" id="UP000023152">
    <property type="component" value="Unassembled WGS sequence"/>
</dbReference>
<dbReference type="InterPro" id="IPR006591">
    <property type="entry name" value="RNAP_P/RPABC4"/>
</dbReference>
<feature type="region of interest" description="Disordered" evidence="6">
    <location>
        <begin position="120"/>
        <end position="161"/>
    </location>
</feature>
<sequence length="499" mass="57158">MAETKTPESDRDSSSDDGQAPPLNTSTPGGFVDTSAQENNLDTKKILPSDPMDVDEDEEDADHIDVECQDKTYSVPVYQETTVADIRNFLATKYQLALDASHRLCHTIIKKIPIPKKNSIKKQFKAKAKKKKSRQGNDSEGSNNEEREGSGEEEASEVEYDEREEIMWLDDNDLMKDILDNSHELLTGQSRLQVKWDSFMVTVKDGLDVSQELEVASDYLIEEILTTLSQQYSINIQSLSYNGQEIPTKHTLKQYEITSSTPNVVFVSRISITILDVECDLSTDILVKPFYDLETVLGTYLEKTRRERHQSARLSRNGHLLSNQDTVHLLGLQNNSQLEYRVGGYTIYIYDTDNVQYNSIRQLVKPGSERNTRGSDAEAKMIEVFDFWNLAEVKQAYSRETKKPFLDDEKLLSDERQLEEGVPLWKLRIRDGEQLVIERQQHDIAVEYVCGDCGATVRLKKDDVVACRECLHKIVFKKRTTEYVNTVADRFTFFLLLNY</sequence>
<evidence type="ECO:0000256" key="3">
    <source>
        <dbReference type="ARBA" id="ARBA00022833"/>
    </source>
</evidence>
<feature type="compositionally biased region" description="Basic and acidic residues" evidence="6">
    <location>
        <begin position="1"/>
        <end position="14"/>
    </location>
</feature>
<dbReference type="PANTHER" id="PTHR12056">
    <property type="entry name" value="DNA-DIRECTED RNA POLYMERASES I, II, AND III"/>
    <property type="match status" value="1"/>
</dbReference>
<feature type="compositionally biased region" description="Acidic residues" evidence="6">
    <location>
        <begin position="151"/>
        <end position="161"/>
    </location>
</feature>
<reference evidence="7 8" key="1">
    <citation type="journal article" date="2013" name="Curr. Biol.">
        <title>The Genome of the Foraminiferan Reticulomyxa filosa.</title>
        <authorList>
            <person name="Glockner G."/>
            <person name="Hulsmann N."/>
            <person name="Schleicher M."/>
            <person name="Noegel A.A."/>
            <person name="Eichinger L."/>
            <person name="Gallinger C."/>
            <person name="Pawlowski J."/>
            <person name="Sierra R."/>
            <person name="Euteneuer U."/>
            <person name="Pillet L."/>
            <person name="Moustafa A."/>
            <person name="Platzer M."/>
            <person name="Groth M."/>
            <person name="Szafranski K."/>
            <person name="Schliwa M."/>
        </authorList>
    </citation>
    <scope>NUCLEOTIDE SEQUENCE [LARGE SCALE GENOMIC DNA]</scope>
</reference>
<dbReference type="SUPFAM" id="SSF63393">
    <property type="entry name" value="RNA polymerase subunits"/>
    <property type="match status" value="1"/>
</dbReference>
<dbReference type="Pfam" id="PF03604">
    <property type="entry name" value="Zn_ribbon_RPAB4"/>
    <property type="match status" value="1"/>
</dbReference>
<dbReference type="InterPro" id="IPR039747">
    <property type="entry name" value="RPABC4"/>
</dbReference>
<evidence type="ECO:0000256" key="2">
    <source>
        <dbReference type="ARBA" id="ARBA00022723"/>
    </source>
</evidence>
<evidence type="ECO:0000256" key="5">
    <source>
        <dbReference type="ARBA" id="ARBA00025770"/>
    </source>
</evidence>
<dbReference type="GO" id="GO:0008270">
    <property type="term" value="F:zinc ion binding"/>
    <property type="evidence" value="ECO:0007669"/>
    <property type="project" value="InterPro"/>
</dbReference>
<keyword evidence="4" id="KW-0539">Nucleus</keyword>
<dbReference type="SUPFAM" id="SSF54236">
    <property type="entry name" value="Ubiquitin-like"/>
    <property type="match status" value="1"/>
</dbReference>
<evidence type="ECO:0000256" key="6">
    <source>
        <dbReference type="SAM" id="MobiDB-lite"/>
    </source>
</evidence>
<dbReference type="AlphaFoldDB" id="X6MBY7"/>
<feature type="compositionally biased region" description="Polar residues" evidence="6">
    <location>
        <begin position="22"/>
        <end position="40"/>
    </location>
</feature>
<keyword evidence="3" id="KW-0862">Zinc</keyword>
<dbReference type="GO" id="GO:0005665">
    <property type="term" value="C:RNA polymerase II, core complex"/>
    <property type="evidence" value="ECO:0007669"/>
    <property type="project" value="TreeGrafter"/>
</dbReference>
<dbReference type="GO" id="GO:0003899">
    <property type="term" value="F:DNA-directed RNA polymerase activity"/>
    <property type="evidence" value="ECO:0007669"/>
    <property type="project" value="InterPro"/>
</dbReference>
<evidence type="ECO:0000256" key="1">
    <source>
        <dbReference type="ARBA" id="ARBA00004123"/>
    </source>
</evidence>
<dbReference type="InterPro" id="IPR029071">
    <property type="entry name" value="Ubiquitin-like_domsf"/>
</dbReference>
<dbReference type="InterPro" id="IPR029040">
    <property type="entry name" value="RPABC4/Spt4"/>
</dbReference>
<comment type="caution">
    <text evidence="7">The sequence shown here is derived from an EMBL/GenBank/DDBJ whole genome shotgun (WGS) entry which is preliminary data.</text>
</comment>
<evidence type="ECO:0000256" key="4">
    <source>
        <dbReference type="ARBA" id="ARBA00023242"/>
    </source>
</evidence>
<dbReference type="EMBL" id="ASPP01022375">
    <property type="protein sequence ID" value="ETO11528.1"/>
    <property type="molecule type" value="Genomic_DNA"/>
</dbReference>
<dbReference type="SMART" id="SM00659">
    <property type="entry name" value="RPOLCX"/>
    <property type="match status" value="1"/>
</dbReference>
<dbReference type="GO" id="GO:0003677">
    <property type="term" value="F:DNA binding"/>
    <property type="evidence" value="ECO:0007669"/>
    <property type="project" value="InterPro"/>
</dbReference>
<dbReference type="PANTHER" id="PTHR12056:SF2">
    <property type="entry name" value="GEO11084P1"/>
    <property type="match status" value="1"/>
</dbReference>
<dbReference type="GO" id="GO:0005666">
    <property type="term" value="C:RNA polymerase III complex"/>
    <property type="evidence" value="ECO:0007669"/>
    <property type="project" value="TreeGrafter"/>
</dbReference>
<keyword evidence="2" id="KW-0479">Metal-binding</keyword>